<dbReference type="Pfam" id="PF21113">
    <property type="entry name" value="LarA_C"/>
    <property type="match status" value="1"/>
</dbReference>
<dbReference type="Pfam" id="PF09861">
    <property type="entry name" value="Lar_N"/>
    <property type="match status" value="1"/>
</dbReference>
<evidence type="ECO:0000313" key="3">
    <source>
        <dbReference type="EMBL" id="MCU4739852.1"/>
    </source>
</evidence>
<gene>
    <name evidence="3" type="ORF">OB960_00355</name>
</gene>
<feature type="domain" description="LarA-like N-terminal" evidence="1">
    <location>
        <begin position="6"/>
        <end position="191"/>
    </location>
</feature>
<dbReference type="Gene3D" id="3.40.50.11440">
    <property type="match status" value="1"/>
</dbReference>
<name>A0AAP3E0G6_9EURY</name>
<sequence>MKLPLGTGTIDLDLPECDVTVAEPSGAEPVDVREAATTALSDPHGPPLSERVEPADDVAIVVTDLTRAVPDDLLLEAFLEELAGCGVGREQVTVVVGLGLHRPMTDDELEIMLGPHADLAVNHDPTAVVEVGTVDGCPVEIGEPVAAADTVLSTGVVEPHQYAGFSGGAKTVVVGAGSESLIRYTHGPEVLSREGVRLGRIDDNPFRNILDRAGDLAGVDVCLNLTHGPDGVLGVSAGDHRPVVSELADVARDALSVSVPPTDEYDAVVTGVGAPKDANLYQATRAATYVALGDRNPLGEDGRLVVPAALPEGVGDGTGERRFYDRLRTAGDADALYREMLEGYEPGAQRAFVVARVLREHEVTVTNSAAPGLVEECLMRAEPTVADAVSAGSNVLVVPDALNTLLVDADGDGA</sequence>
<dbReference type="InterPro" id="IPR048068">
    <property type="entry name" value="LarA-like"/>
</dbReference>
<proteinExistence type="predicted"/>
<dbReference type="EMBL" id="JAOPKA010000001">
    <property type="protein sequence ID" value="MCU4739852.1"/>
    <property type="molecule type" value="Genomic_DNA"/>
</dbReference>
<dbReference type="AlphaFoldDB" id="A0AAP3E0G6"/>
<dbReference type="InterPro" id="IPR018657">
    <property type="entry name" value="LarA-like_N"/>
</dbReference>
<comment type="caution">
    <text evidence="3">The sequence shown here is derived from an EMBL/GenBank/DDBJ whole genome shotgun (WGS) entry which is preliminary data.</text>
</comment>
<dbReference type="InterPro" id="IPR043166">
    <property type="entry name" value="LarA-like_C"/>
</dbReference>
<evidence type="ECO:0000259" key="2">
    <source>
        <dbReference type="Pfam" id="PF21113"/>
    </source>
</evidence>
<dbReference type="Proteomes" id="UP001321018">
    <property type="component" value="Unassembled WGS sequence"/>
</dbReference>
<reference evidence="3" key="1">
    <citation type="submission" date="2022-09" db="EMBL/GenBank/DDBJ databases">
        <title>Enrichment on poylsaccharides allowed isolation of novel metabolic and taxonomic groups of Haloarchaea.</title>
        <authorList>
            <person name="Sorokin D.Y."/>
            <person name="Elcheninov A.G."/>
            <person name="Khizhniak T.V."/>
            <person name="Kolganova T.V."/>
            <person name="Kublanov I.V."/>
        </authorList>
    </citation>
    <scope>NUCLEOTIDE SEQUENCE</scope>
    <source>
        <strain evidence="3">AArc-xg1-1</strain>
    </source>
</reference>
<organism evidence="3 4">
    <name type="scientific">Natronoglomus mannanivorans</name>
    <dbReference type="NCBI Taxonomy" id="2979990"/>
    <lineage>
        <taxon>Archaea</taxon>
        <taxon>Methanobacteriati</taxon>
        <taxon>Methanobacteriota</taxon>
        <taxon>Stenosarchaea group</taxon>
        <taxon>Halobacteria</taxon>
        <taxon>Halobacteriales</taxon>
        <taxon>Natrialbaceae</taxon>
        <taxon>Natronoglomus</taxon>
    </lineage>
</organism>
<dbReference type="PANTHER" id="PTHR33171:SF17">
    <property type="entry name" value="LARA-LIKE N-TERMINAL DOMAIN-CONTAINING PROTEIN"/>
    <property type="match status" value="1"/>
</dbReference>
<accession>A0AAP3E0G6</accession>
<evidence type="ECO:0000259" key="1">
    <source>
        <dbReference type="Pfam" id="PF09861"/>
    </source>
</evidence>
<dbReference type="GO" id="GO:0050043">
    <property type="term" value="F:lactate racemase activity"/>
    <property type="evidence" value="ECO:0007669"/>
    <property type="project" value="InterPro"/>
</dbReference>
<feature type="domain" description="Lactate racemase C-terminal" evidence="2">
    <location>
        <begin position="267"/>
        <end position="395"/>
    </location>
</feature>
<dbReference type="InterPro" id="IPR048520">
    <property type="entry name" value="LarA_C"/>
</dbReference>
<dbReference type="RefSeq" id="WP_338001719.1">
    <property type="nucleotide sequence ID" value="NZ_JAOPKA010000001.1"/>
</dbReference>
<evidence type="ECO:0000313" key="4">
    <source>
        <dbReference type="Proteomes" id="UP001321018"/>
    </source>
</evidence>
<dbReference type="Gene3D" id="3.90.226.30">
    <property type="match status" value="1"/>
</dbReference>
<protein>
    <submittedName>
        <fullName evidence="3">Lactate racemase domain-containing protein</fullName>
    </submittedName>
</protein>
<dbReference type="PANTHER" id="PTHR33171">
    <property type="entry name" value="LAR_N DOMAIN-CONTAINING PROTEIN"/>
    <property type="match status" value="1"/>
</dbReference>